<dbReference type="AlphaFoldDB" id="A0A7C4EYP0"/>
<protein>
    <recommendedName>
        <fullName evidence="3">Lipoprotein</fullName>
    </recommendedName>
</protein>
<evidence type="ECO:0008006" key="3">
    <source>
        <dbReference type="Google" id="ProtNLM"/>
    </source>
</evidence>
<evidence type="ECO:0000313" key="2">
    <source>
        <dbReference type="EMBL" id="HGH61955.1"/>
    </source>
</evidence>
<gene>
    <name evidence="2" type="ORF">ENV54_11745</name>
</gene>
<proteinExistence type="predicted"/>
<dbReference type="EMBL" id="DTGT01000384">
    <property type="protein sequence ID" value="HGH61955.1"/>
    <property type="molecule type" value="Genomic_DNA"/>
</dbReference>
<sequence length="85" mass="9417">MNRLLGIALVVVFVLFLAASCTSLRSGKAVKAAYDANESDGWMSRHIPGVKKLSEIIPPPNEARKQWDQRLRRQSDLVGVNSPEL</sequence>
<feature type="compositionally biased region" description="Basic and acidic residues" evidence="1">
    <location>
        <begin position="64"/>
        <end position="75"/>
    </location>
</feature>
<feature type="region of interest" description="Disordered" evidence="1">
    <location>
        <begin position="64"/>
        <end position="85"/>
    </location>
</feature>
<accession>A0A7C4EYP0</accession>
<dbReference type="PROSITE" id="PS51257">
    <property type="entry name" value="PROKAR_LIPOPROTEIN"/>
    <property type="match status" value="1"/>
</dbReference>
<name>A0A7C4EYP0_9BACT</name>
<evidence type="ECO:0000256" key="1">
    <source>
        <dbReference type="SAM" id="MobiDB-lite"/>
    </source>
</evidence>
<reference evidence="2" key="1">
    <citation type="journal article" date="2020" name="mSystems">
        <title>Genome- and Community-Level Interaction Insights into Carbon Utilization and Element Cycling Functions of Hydrothermarchaeota in Hydrothermal Sediment.</title>
        <authorList>
            <person name="Zhou Z."/>
            <person name="Liu Y."/>
            <person name="Xu W."/>
            <person name="Pan J."/>
            <person name="Luo Z.H."/>
            <person name="Li M."/>
        </authorList>
    </citation>
    <scope>NUCLEOTIDE SEQUENCE [LARGE SCALE GENOMIC DNA]</scope>
    <source>
        <strain evidence="2">SpSt-769</strain>
    </source>
</reference>
<comment type="caution">
    <text evidence="2">The sequence shown here is derived from an EMBL/GenBank/DDBJ whole genome shotgun (WGS) entry which is preliminary data.</text>
</comment>
<organism evidence="2">
    <name type="scientific">Desulfomonile tiedjei</name>
    <dbReference type="NCBI Taxonomy" id="2358"/>
    <lineage>
        <taxon>Bacteria</taxon>
        <taxon>Pseudomonadati</taxon>
        <taxon>Thermodesulfobacteriota</taxon>
        <taxon>Desulfomonilia</taxon>
        <taxon>Desulfomonilales</taxon>
        <taxon>Desulfomonilaceae</taxon>
        <taxon>Desulfomonile</taxon>
    </lineage>
</organism>